<dbReference type="PANTHER" id="PTHR12688:SF0">
    <property type="entry name" value="DYNEIN LIGHT INTERMEDIATE CHAIN"/>
    <property type="match status" value="1"/>
</dbReference>
<keyword evidence="7" id="KW-0243">Dynein</keyword>
<name>A0A6A6PRG9_9PEZI</name>
<dbReference type="GO" id="GO:0045504">
    <property type="term" value="F:dynein heavy chain binding"/>
    <property type="evidence" value="ECO:0007669"/>
    <property type="project" value="TreeGrafter"/>
</dbReference>
<keyword evidence="8" id="KW-0505">Motor protein</keyword>
<dbReference type="GO" id="GO:0035974">
    <property type="term" value="C:meiotic spindle pole body"/>
    <property type="evidence" value="ECO:0007669"/>
    <property type="project" value="TreeGrafter"/>
</dbReference>
<proteinExistence type="predicted"/>
<evidence type="ECO:0000256" key="9">
    <source>
        <dbReference type="ARBA" id="ARBA00023212"/>
    </source>
</evidence>
<sequence>MSWSEPWLFLDRLRRWLALLSRALLPSTSPKDESAIEVLQEHRIRLVVALQHTDQQEMLLRESYTEQTFDYVSQCLRTCLLPLSAALVYVPTNMPPQPLGGALSEAQKVLYTSLDLNVAALQSKVGKLENAPKHNVVDRMAIVVPSGWDSVGKIRLLSENFSPEAVLEGWTTDLAIPIFPSEEEHETDDAPDDAAEADSNEHDLHANGGAEVYESGPRPPSLVSSPPPSPPMSPSKLPKSALADYERRVQDPNAHKAPPPPEIEVTMQPTQEFLADMRAQLVQYEAQDAEKGSFASTNAGALNTSKFNLNIAGANATGEALDNLGDVSFNVGGVSYNTLTAGEAIERLKRPQLASPRSDSKSGTPRSARRDQSGTQDGDFPTEKLEEYFASLIKKGGGSRGSTPSKS</sequence>
<evidence type="ECO:0000256" key="7">
    <source>
        <dbReference type="ARBA" id="ARBA00023017"/>
    </source>
</evidence>
<keyword evidence="2" id="KW-0813">Transport</keyword>
<organism evidence="12 13">
    <name type="scientific">Neohortaea acidophila</name>
    <dbReference type="NCBI Taxonomy" id="245834"/>
    <lineage>
        <taxon>Eukaryota</taxon>
        <taxon>Fungi</taxon>
        <taxon>Dikarya</taxon>
        <taxon>Ascomycota</taxon>
        <taxon>Pezizomycotina</taxon>
        <taxon>Dothideomycetes</taxon>
        <taxon>Dothideomycetidae</taxon>
        <taxon>Mycosphaerellales</taxon>
        <taxon>Teratosphaeriaceae</taxon>
        <taxon>Neohortaea</taxon>
    </lineage>
</organism>
<feature type="signal peptide" evidence="11">
    <location>
        <begin position="1"/>
        <end position="18"/>
    </location>
</feature>
<dbReference type="GO" id="GO:0005874">
    <property type="term" value="C:microtubule"/>
    <property type="evidence" value="ECO:0007669"/>
    <property type="project" value="UniProtKB-KW"/>
</dbReference>
<dbReference type="AlphaFoldDB" id="A0A6A6PRG9"/>
<dbReference type="GO" id="GO:0007018">
    <property type="term" value="P:microtubule-based movement"/>
    <property type="evidence" value="ECO:0007669"/>
    <property type="project" value="InterPro"/>
</dbReference>
<dbReference type="InterPro" id="IPR008467">
    <property type="entry name" value="Dynein1_light_intermed_chain"/>
</dbReference>
<dbReference type="Pfam" id="PF05783">
    <property type="entry name" value="DLIC"/>
    <property type="match status" value="1"/>
</dbReference>
<evidence type="ECO:0000256" key="11">
    <source>
        <dbReference type="SAM" id="SignalP"/>
    </source>
</evidence>
<feature type="chain" id="PRO_5025535155" evidence="11">
    <location>
        <begin position="19"/>
        <end position="407"/>
    </location>
</feature>
<dbReference type="OrthoDB" id="27603at2759"/>
<evidence type="ECO:0000256" key="3">
    <source>
        <dbReference type="ARBA" id="ARBA00022490"/>
    </source>
</evidence>
<evidence type="ECO:0000256" key="8">
    <source>
        <dbReference type="ARBA" id="ARBA00023175"/>
    </source>
</evidence>
<feature type="region of interest" description="Disordered" evidence="10">
    <location>
        <begin position="207"/>
        <end position="240"/>
    </location>
</feature>
<keyword evidence="11" id="KW-0732">Signal</keyword>
<evidence type="ECO:0000256" key="1">
    <source>
        <dbReference type="ARBA" id="ARBA00004245"/>
    </source>
</evidence>
<keyword evidence="5" id="KW-0547">Nucleotide-binding</keyword>
<dbReference type="Proteomes" id="UP000799767">
    <property type="component" value="Unassembled WGS sequence"/>
</dbReference>
<dbReference type="InterPro" id="IPR022780">
    <property type="entry name" value="Dynein_light_int_chain"/>
</dbReference>
<accession>A0A6A6PRG9</accession>
<dbReference type="GO" id="GO:0005524">
    <property type="term" value="F:ATP binding"/>
    <property type="evidence" value="ECO:0007669"/>
    <property type="project" value="UniProtKB-KW"/>
</dbReference>
<keyword evidence="13" id="KW-1185">Reference proteome</keyword>
<dbReference type="RefSeq" id="XP_033589249.1">
    <property type="nucleotide sequence ID" value="XM_033735501.1"/>
</dbReference>
<evidence type="ECO:0000256" key="6">
    <source>
        <dbReference type="ARBA" id="ARBA00022840"/>
    </source>
</evidence>
<keyword evidence="4" id="KW-0493">Microtubule</keyword>
<evidence type="ECO:0000313" key="13">
    <source>
        <dbReference type="Proteomes" id="UP000799767"/>
    </source>
</evidence>
<keyword evidence="3" id="KW-0963">Cytoplasm</keyword>
<evidence type="ECO:0000256" key="10">
    <source>
        <dbReference type="SAM" id="MobiDB-lite"/>
    </source>
</evidence>
<feature type="region of interest" description="Disordered" evidence="10">
    <location>
        <begin position="347"/>
        <end position="382"/>
    </location>
</feature>
<protein>
    <submittedName>
        <fullName evidence="12">Uncharacterized protein</fullName>
    </submittedName>
</protein>
<keyword evidence="9" id="KW-0206">Cytoskeleton</keyword>
<dbReference type="GO" id="GO:0005868">
    <property type="term" value="C:cytoplasmic dynein complex"/>
    <property type="evidence" value="ECO:0007669"/>
    <property type="project" value="InterPro"/>
</dbReference>
<dbReference type="PANTHER" id="PTHR12688">
    <property type="entry name" value="DYNEIN LIGHT INTERMEDIATE CHAIN"/>
    <property type="match status" value="1"/>
</dbReference>
<dbReference type="GeneID" id="54476503"/>
<feature type="compositionally biased region" description="Pro residues" evidence="10">
    <location>
        <begin position="217"/>
        <end position="233"/>
    </location>
</feature>
<feature type="compositionally biased region" description="Polar residues" evidence="10">
    <location>
        <begin position="355"/>
        <end position="365"/>
    </location>
</feature>
<evidence type="ECO:0000256" key="5">
    <source>
        <dbReference type="ARBA" id="ARBA00022741"/>
    </source>
</evidence>
<evidence type="ECO:0000256" key="4">
    <source>
        <dbReference type="ARBA" id="ARBA00022701"/>
    </source>
</evidence>
<gene>
    <name evidence="12" type="ORF">BDY17DRAFT_311112</name>
</gene>
<comment type="subcellular location">
    <subcellularLocation>
        <location evidence="1">Cytoplasm</location>
        <location evidence="1">Cytoskeleton</location>
    </subcellularLocation>
</comment>
<evidence type="ECO:0000256" key="2">
    <source>
        <dbReference type="ARBA" id="ARBA00022448"/>
    </source>
</evidence>
<dbReference type="GO" id="GO:0000226">
    <property type="term" value="P:microtubule cytoskeleton organization"/>
    <property type="evidence" value="ECO:0007669"/>
    <property type="project" value="TreeGrafter"/>
</dbReference>
<evidence type="ECO:0000313" key="12">
    <source>
        <dbReference type="EMBL" id="KAF2482679.1"/>
    </source>
</evidence>
<dbReference type="EMBL" id="MU001636">
    <property type="protein sequence ID" value="KAF2482679.1"/>
    <property type="molecule type" value="Genomic_DNA"/>
</dbReference>
<reference evidence="12" key="1">
    <citation type="journal article" date="2020" name="Stud. Mycol.">
        <title>101 Dothideomycetes genomes: a test case for predicting lifestyles and emergence of pathogens.</title>
        <authorList>
            <person name="Haridas S."/>
            <person name="Albert R."/>
            <person name="Binder M."/>
            <person name="Bloem J."/>
            <person name="Labutti K."/>
            <person name="Salamov A."/>
            <person name="Andreopoulos B."/>
            <person name="Baker S."/>
            <person name="Barry K."/>
            <person name="Bills G."/>
            <person name="Bluhm B."/>
            <person name="Cannon C."/>
            <person name="Castanera R."/>
            <person name="Culley D."/>
            <person name="Daum C."/>
            <person name="Ezra D."/>
            <person name="Gonzalez J."/>
            <person name="Henrissat B."/>
            <person name="Kuo A."/>
            <person name="Liang C."/>
            <person name="Lipzen A."/>
            <person name="Lutzoni F."/>
            <person name="Magnuson J."/>
            <person name="Mondo S."/>
            <person name="Nolan M."/>
            <person name="Ohm R."/>
            <person name="Pangilinan J."/>
            <person name="Park H.-J."/>
            <person name="Ramirez L."/>
            <person name="Alfaro M."/>
            <person name="Sun H."/>
            <person name="Tritt A."/>
            <person name="Yoshinaga Y."/>
            <person name="Zwiers L.-H."/>
            <person name="Turgeon B."/>
            <person name="Goodwin S."/>
            <person name="Spatafora J."/>
            <person name="Crous P."/>
            <person name="Grigoriev I."/>
        </authorList>
    </citation>
    <scope>NUCLEOTIDE SEQUENCE</scope>
    <source>
        <strain evidence="12">CBS 113389</strain>
    </source>
</reference>
<keyword evidence="6" id="KW-0067">ATP-binding</keyword>